<dbReference type="PROSITE" id="PS50943">
    <property type="entry name" value="HTH_CROC1"/>
    <property type="match status" value="1"/>
</dbReference>
<dbReference type="AlphaFoldDB" id="A0A7V0XEY3"/>
<dbReference type="SMART" id="SM00530">
    <property type="entry name" value="HTH_XRE"/>
    <property type="match status" value="1"/>
</dbReference>
<evidence type="ECO:0000259" key="2">
    <source>
        <dbReference type="PROSITE" id="PS50943"/>
    </source>
</evidence>
<reference evidence="3" key="1">
    <citation type="journal article" date="2020" name="mSystems">
        <title>Genome- and Community-Level Interaction Insights into Carbon Utilization and Element Cycling Functions of Hydrothermarchaeota in Hydrothermal Sediment.</title>
        <authorList>
            <person name="Zhou Z."/>
            <person name="Liu Y."/>
            <person name="Xu W."/>
            <person name="Pan J."/>
            <person name="Luo Z.H."/>
            <person name="Li M."/>
        </authorList>
    </citation>
    <scope>NUCLEOTIDE SEQUENCE [LARGE SCALE GENOMIC DNA]</scope>
    <source>
        <strain evidence="3">SpSt-1182</strain>
    </source>
</reference>
<protein>
    <submittedName>
        <fullName evidence="3">XRE family transcriptional regulator</fullName>
    </submittedName>
</protein>
<dbReference type="Gene3D" id="1.10.260.40">
    <property type="entry name" value="lambda repressor-like DNA-binding domains"/>
    <property type="match status" value="1"/>
</dbReference>
<dbReference type="CDD" id="cd00093">
    <property type="entry name" value="HTH_XRE"/>
    <property type="match status" value="1"/>
</dbReference>
<feature type="compositionally biased region" description="Basic residues" evidence="1">
    <location>
        <begin position="102"/>
        <end position="112"/>
    </location>
</feature>
<comment type="caution">
    <text evidence="3">The sequence shown here is derived from an EMBL/GenBank/DDBJ whole genome shotgun (WGS) entry which is preliminary data.</text>
</comment>
<feature type="region of interest" description="Disordered" evidence="1">
    <location>
        <begin position="94"/>
        <end position="133"/>
    </location>
</feature>
<sequence>MSGIERDRWYDETRGKFEQDPAYQVECLKLVFGEDVGRLMEERGINQAELARRLGVSRAYVTRLFHGTFNPTVETLAKVALALGARVELRLVSKDEGAPKGGPRKVRARPGPRRQADAFVAADRPRPGRDISG</sequence>
<organism evidence="3">
    <name type="scientific">candidate division WOR-3 bacterium</name>
    <dbReference type="NCBI Taxonomy" id="2052148"/>
    <lineage>
        <taxon>Bacteria</taxon>
        <taxon>Bacteria division WOR-3</taxon>
    </lineage>
</organism>
<dbReference type="Proteomes" id="UP000885672">
    <property type="component" value="Unassembled WGS sequence"/>
</dbReference>
<gene>
    <name evidence="3" type="ORF">ENN51_02415</name>
</gene>
<dbReference type="Pfam" id="PF01381">
    <property type="entry name" value="HTH_3"/>
    <property type="match status" value="1"/>
</dbReference>
<proteinExistence type="predicted"/>
<accession>A0A7V0XEY3</accession>
<feature type="compositionally biased region" description="Basic and acidic residues" evidence="1">
    <location>
        <begin position="123"/>
        <end position="133"/>
    </location>
</feature>
<dbReference type="EMBL" id="DSBX01000093">
    <property type="protein sequence ID" value="HDQ99126.1"/>
    <property type="molecule type" value="Genomic_DNA"/>
</dbReference>
<evidence type="ECO:0000256" key="1">
    <source>
        <dbReference type="SAM" id="MobiDB-lite"/>
    </source>
</evidence>
<dbReference type="SUPFAM" id="SSF47413">
    <property type="entry name" value="lambda repressor-like DNA-binding domains"/>
    <property type="match status" value="1"/>
</dbReference>
<dbReference type="GO" id="GO:0003677">
    <property type="term" value="F:DNA binding"/>
    <property type="evidence" value="ECO:0007669"/>
    <property type="project" value="InterPro"/>
</dbReference>
<dbReference type="InterPro" id="IPR001387">
    <property type="entry name" value="Cro/C1-type_HTH"/>
</dbReference>
<feature type="domain" description="HTH cro/C1-type" evidence="2">
    <location>
        <begin position="38"/>
        <end position="90"/>
    </location>
</feature>
<evidence type="ECO:0000313" key="3">
    <source>
        <dbReference type="EMBL" id="HDQ99126.1"/>
    </source>
</evidence>
<name>A0A7V0XEY3_UNCW3</name>
<dbReference type="InterPro" id="IPR010982">
    <property type="entry name" value="Lambda_DNA-bd_dom_sf"/>
</dbReference>